<name>A0A165ASG3_9APHY</name>
<dbReference type="GeneID" id="63830684"/>
<accession>A0A165ASG3</accession>
<dbReference type="EMBL" id="KV427773">
    <property type="protein sequence ID" value="KZS99576.1"/>
    <property type="molecule type" value="Genomic_DNA"/>
</dbReference>
<dbReference type="InParanoid" id="A0A165ASG3"/>
<protein>
    <submittedName>
        <fullName evidence="1">Uncharacterized protein</fullName>
    </submittedName>
</protein>
<evidence type="ECO:0000313" key="1">
    <source>
        <dbReference type="EMBL" id="KZS99576.1"/>
    </source>
</evidence>
<dbReference type="Proteomes" id="UP000076871">
    <property type="component" value="Unassembled WGS sequence"/>
</dbReference>
<keyword evidence="2" id="KW-1185">Reference proteome</keyword>
<evidence type="ECO:0000313" key="2">
    <source>
        <dbReference type="Proteomes" id="UP000076871"/>
    </source>
</evidence>
<reference evidence="1 2" key="1">
    <citation type="journal article" date="2016" name="Mol. Biol. Evol.">
        <title>Comparative Genomics of Early-Diverging Mushroom-Forming Fungi Provides Insights into the Origins of Lignocellulose Decay Capabilities.</title>
        <authorList>
            <person name="Nagy L.G."/>
            <person name="Riley R."/>
            <person name="Tritt A."/>
            <person name="Adam C."/>
            <person name="Daum C."/>
            <person name="Floudas D."/>
            <person name="Sun H."/>
            <person name="Yadav J.S."/>
            <person name="Pangilinan J."/>
            <person name="Larsson K.H."/>
            <person name="Matsuura K."/>
            <person name="Barry K."/>
            <person name="Labutti K."/>
            <person name="Kuo R."/>
            <person name="Ohm R.A."/>
            <person name="Bhattacharya S.S."/>
            <person name="Shirouzu T."/>
            <person name="Yoshinaga Y."/>
            <person name="Martin F.M."/>
            <person name="Grigoriev I.V."/>
            <person name="Hibbett D.S."/>
        </authorList>
    </citation>
    <scope>NUCLEOTIDE SEQUENCE [LARGE SCALE GENOMIC DNA]</scope>
    <source>
        <strain evidence="1 2">93-53</strain>
    </source>
</reference>
<organism evidence="1 2">
    <name type="scientific">Laetiporus sulphureus 93-53</name>
    <dbReference type="NCBI Taxonomy" id="1314785"/>
    <lineage>
        <taxon>Eukaryota</taxon>
        <taxon>Fungi</taxon>
        <taxon>Dikarya</taxon>
        <taxon>Basidiomycota</taxon>
        <taxon>Agaricomycotina</taxon>
        <taxon>Agaricomycetes</taxon>
        <taxon>Polyporales</taxon>
        <taxon>Laetiporus</taxon>
    </lineage>
</organism>
<sequence length="53" mass="5709">MAKAQETTNFAFRPPSSMLIGPSDCHSLPMASGAFRWIKLTVDIEDVALDAGL</sequence>
<dbReference type="AlphaFoldDB" id="A0A165ASG3"/>
<proteinExistence type="predicted"/>
<gene>
    <name evidence="1" type="ORF">LAESUDRAFT_765384</name>
</gene>
<dbReference type="RefSeq" id="XP_040757317.1">
    <property type="nucleotide sequence ID" value="XM_040913656.1"/>
</dbReference>